<organism evidence="2 3">
    <name type="scientific">Clydaea vesicula</name>
    <dbReference type="NCBI Taxonomy" id="447962"/>
    <lineage>
        <taxon>Eukaryota</taxon>
        <taxon>Fungi</taxon>
        <taxon>Fungi incertae sedis</taxon>
        <taxon>Chytridiomycota</taxon>
        <taxon>Chytridiomycota incertae sedis</taxon>
        <taxon>Chytridiomycetes</taxon>
        <taxon>Lobulomycetales</taxon>
        <taxon>Lobulomycetaceae</taxon>
        <taxon>Clydaea</taxon>
    </lineage>
</organism>
<feature type="compositionally biased region" description="Polar residues" evidence="1">
    <location>
        <begin position="71"/>
        <end position="82"/>
    </location>
</feature>
<sequence length="535" mass="57095">MSKIPPQIPSKISTPKEIHSSQTSCNVENVTGGRKILYMKGLLDHQGGLKFGPPPVLPKKESSGDIKITSEELSSPENSEIPSNVSTVKSKISSSTVAKEKFSSNSQENDGLPFNQDGRKIKYLKGFLENANGGFKVNANVPDETLKVESVDTLSTDFQLISPVLKPPTLLPKPQKKISDTELQAVPLPSTPSVITKPQVPKPQVPKPIYKESSIMRTSSTTTTTTTPVVKETFKESNLAASSPQRKTTDENSSPNGILQPSSSPLSKPSAETKENITSTISNPHAPLAKEASKHNITTSIPAIVTDTAKPLRKEDSKTIVITNDAAIIAINPLSSTPITVKDAANISPKINITAANLSPTTNTQPPKPVVKESANCDVKANIKTVNANQNQPPKVIVKDNLNDETTKQDVAVSSQQTVKNLEIKTSGNIIAASSACQTVASSPQVAKIESKLPGGVNPKLPPTNNEKQEIRIAEPTIHKDAGLPQSQVGLNSNAVDGIPKSSDPLKFLANYCYSCGHGFGAKDKFCLDCGIKRF</sequence>
<name>A0AAD5U460_9FUNG</name>
<feature type="region of interest" description="Disordered" evidence="1">
    <location>
        <begin position="1"/>
        <end position="26"/>
    </location>
</feature>
<evidence type="ECO:0000256" key="1">
    <source>
        <dbReference type="SAM" id="MobiDB-lite"/>
    </source>
</evidence>
<dbReference type="Proteomes" id="UP001211065">
    <property type="component" value="Unassembled WGS sequence"/>
</dbReference>
<feature type="compositionally biased region" description="Polar residues" evidence="1">
    <location>
        <begin position="239"/>
        <end position="260"/>
    </location>
</feature>
<evidence type="ECO:0000313" key="3">
    <source>
        <dbReference type="Proteomes" id="UP001211065"/>
    </source>
</evidence>
<reference evidence="2" key="1">
    <citation type="submission" date="2020-05" db="EMBL/GenBank/DDBJ databases">
        <title>Phylogenomic resolution of chytrid fungi.</title>
        <authorList>
            <person name="Stajich J.E."/>
            <person name="Amses K."/>
            <person name="Simmons R."/>
            <person name="Seto K."/>
            <person name="Myers J."/>
            <person name="Bonds A."/>
            <person name="Quandt C.A."/>
            <person name="Barry K."/>
            <person name="Liu P."/>
            <person name="Grigoriev I."/>
            <person name="Longcore J.E."/>
            <person name="James T.Y."/>
        </authorList>
    </citation>
    <scope>NUCLEOTIDE SEQUENCE</scope>
    <source>
        <strain evidence="2">JEL0476</strain>
    </source>
</reference>
<proteinExistence type="predicted"/>
<dbReference type="EMBL" id="JADGJW010000113">
    <property type="protein sequence ID" value="KAJ3223897.1"/>
    <property type="molecule type" value="Genomic_DNA"/>
</dbReference>
<feature type="region of interest" description="Disordered" evidence="1">
    <location>
        <begin position="189"/>
        <end position="294"/>
    </location>
</feature>
<comment type="caution">
    <text evidence="2">The sequence shown here is derived from an EMBL/GenBank/DDBJ whole genome shotgun (WGS) entry which is preliminary data.</text>
</comment>
<feature type="region of interest" description="Disordered" evidence="1">
    <location>
        <begin position="52"/>
        <end position="87"/>
    </location>
</feature>
<feature type="compositionally biased region" description="Low complexity" evidence="1">
    <location>
        <begin position="261"/>
        <end position="270"/>
    </location>
</feature>
<keyword evidence="3" id="KW-1185">Reference proteome</keyword>
<gene>
    <name evidence="2" type="ORF">HK099_000558</name>
</gene>
<feature type="compositionally biased region" description="Low complexity" evidence="1">
    <location>
        <begin position="218"/>
        <end position="227"/>
    </location>
</feature>
<feature type="compositionally biased region" description="Basic and acidic residues" evidence="1">
    <location>
        <begin position="58"/>
        <end position="70"/>
    </location>
</feature>
<dbReference type="AlphaFoldDB" id="A0AAD5U460"/>
<protein>
    <submittedName>
        <fullName evidence="2">Uncharacterized protein</fullName>
    </submittedName>
</protein>
<accession>A0AAD5U460</accession>
<evidence type="ECO:0000313" key="2">
    <source>
        <dbReference type="EMBL" id="KAJ3223897.1"/>
    </source>
</evidence>